<accession>A0AAX6I3L7</accession>
<feature type="compositionally biased region" description="Acidic residues" evidence="1">
    <location>
        <begin position="59"/>
        <end position="80"/>
    </location>
</feature>
<keyword evidence="4" id="KW-1185">Reference proteome</keyword>
<name>A0AAX6I3L7_IRIPA</name>
<reference evidence="3" key="2">
    <citation type="submission" date="2023-04" db="EMBL/GenBank/DDBJ databases">
        <authorList>
            <person name="Bruccoleri R.E."/>
            <person name="Oakeley E.J."/>
            <person name="Faust A.-M."/>
            <person name="Dessus-Babus S."/>
            <person name="Altorfer M."/>
            <person name="Burckhardt D."/>
            <person name="Oertli M."/>
            <person name="Naumann U."/>
            <person name="Petersen F."/>
            <person name="Wong J."/>
        </authorList>
    </citation>
    <scope>NUCLEOTIDE SEQUENCE</scope>
    <source>
        <strain evidence="3">GSM-AAB239-AS_SAM_17_03QT</strain>
        <tissue evidence="3">Leaf</tissue>
    </source>
</reference>
<dbReference type="AlphaFoldDB" id="A0AAX6I3L7"/>
<feature type="compositionally biased region" description="Pro residues" evidence="1">
    <location>
        <begin position="22"/>
        <end position="32"/>
    </location>
</feature>
<organism evidence="3 4">
    <name type="scientific">Iris pallida</name>
    <name type="common">Sweet iris</name>
    <dbReference type="NCBI Taxonomy" id="29817"/>
    <lineage>
        <taxon>Eukaryota</taxon>
        <taxon>Viridiplantae</taxon>
        <taxon>Streptophyta</taxon>
        <taxon>Embryophyta</taxon>
        <taxon>Tracheophyta</taxon>
        <taxon>Spermatophyta</taxon>
        <taxon>Magnoliopsida</taxon>
        <taxon>Liliopsida</taxon>
        <taxon>Asparagales</taxon>
        <taxon>Iridaceae</taxon>
        <taxon>Iridoideae</taxon>
        <taxon>Irideae</taxon>
        <taxon>Iris</taxon>
    </lineage>
</organism>
<sequence>MLALSITPSPPHLPSQSITPKKNPPLFFPNPFPTASHHHPKPATLCTSASDPVQSVDGTDPDPGPEPDNEGEREEDGFEMEVEKVGKRNRRVIRSRIRVNADLETVWGVLTDYEGLADFIPGLAVSELVEKKDKFARLYQVGKQDLAFGITFDAKGTLDCYEGDLECLPSGRRRNIEFKMVEGDFQTFEGKWSIEQIDKGTFKVGEFSTGQEFQTTLTYIVELEPKLWVPVHLLEGRLCKEVKNNLRCVKEEAQRVRMVESFVTTWEAEELSEDS</sequence>
<dbReference type="PANTHER" id="PTHR34060">
    <property type="entry name" value="POLYKETIDE CYCLASE / DEHYDRASE AND LIPID TRANSPORT PROTEIN"/>
    <property type="match status" value="1"/>
</dbReference>
<gene>
    <name evidence="3" type="ORF">M6B38_115345</name>
</gene>
<comment type="caution">
    <text evidence="3">The sequence shown here is derived from an EMBL/GenBank/DDBJ whole genome shotgun (WGS) entry which is preliminary data.</text>
</comment>
<evidence type="ECO:0000259" key="2">
    <source>
        <dbReference type="Pfam" id="PF03364"/>
    </source>
</evidence>
<reference evidence="3" key="1">
    <citation type="journal article" date="2023" name="GigaByte">
        <title>Genome assembly of the bearded iris, Iris pallida Lam.</title>
        <authorList>
            <person name="Bruccoleri R.E."/>
            <person name="Oakeley E.J."/>
            <person name="Faust A.M.E."/>
            <person name="Altorfer M."/>
            <person name="Dessus-Babus S."/>
            <person name="Burckhardt D."/>
            <person name="Oertli M."/>
            <person name="Naumann U."/>
            <person name="Petersen F."/>
            <person name="Wong J."/>
        </authorList>
    </citation>
    <scope>NUCLEOTIDE SEQUENCE</scope>
    <source>
        <strain evidence="3">GSM-AAB239-AS_SAM_17_03QT</strain>
    </source>
</reference>
<dbReference type="InterPro" id="IPR005031">
    <property type="entry name" value="COQ10_START"/>
</dbReference>
<dbReference type="SUPFAM" id="SSF55961">
    <property type="entry name" value="Bet v1-like"/>
    <property type="match status" value="1"/>
</dbReference>
<dbReference type="Gene3D" id="3.30.530.20">
    <property type="match status" value="1"/>
</dbReference>
<evidence type="ECO:0000256" key="1">
    <source>
        <dbReference type="SAM" id="MobiDB-lite"/>
    </source>
</evidence>
<dbReference type="InterPro" id="IPR023393">
    <property type="entry name" value="START-like_dom_sf"/>
</dbReference>
<dbReference type="Pfam" id="PF03364">
    <property type="entry name" value="Polyketide_cyc"/>
    <property type="match status" value="1"/>
</dbReference>
<feature type="region of interest" description="Disordered" evidence="1">
    <location>
        <begin position="1"/>
        <end position="80"/>
    </location>
</feature>
<proteinExistence type="predicted"/>
<evidence type="ECO:0000313" key="3">
    <source>
        <dbReference type="EMBL" id="KAJ6847849.1"/>
    </source>
</evidence>
<dbReference type="EMBL" id="JANAVB010004800">
    <property type="protein sequence ID" value="KAJ6847849.1"/>
    <property type="molecule type" value="Genomic_DNA"/>
</dbReference>
<dbReference type="Proteomes" id="UP001140949">
    <property type="component" value="Unassembled WGS sequence"/>
</dbReference>
<dbReference type="CDD" id="cd08866">
    <property type="entry name" value="SRPBCC_11"/>
    <property type="match status" value="1"/>
</dbReference>
<dbReference type="PANTHER" id="PTHR34060:SF1">
    <property type="entry name" value="POLYKETIDE CYCLASE _ DEHYDRASE AND LIPID TRANSPORT PROTEIN"/>
    <property type="match status" value="1"/>
</dbReference>
<evidence type="ECO:0000313" key="4">
    <source>
        <dbReference type="Proteomes" id="UP001140949"/>
    </source>
</evidence>
<feature type="domain" description="Coenzyme Q-binding protein COQ10 START" evidence="2">
    <location>
        <begin position="99"/>
        <end position="247"/>
    </location>
</feature>
<protein>
    <recommendedName>
        <fullName evidence="2">Coenzyme Q-binding protein COQ10 START domain-containing protein</fullName>
    </recommendedName>
</protein>